<feature type="compositionally biased region" description="Acidic residues" evidence="5">
    <location>
        <begin position="2088"/>
        <end position="2098"/>
    </location>
</feature>
<feature type="region of interest" description="Disordered" evidence="5">
    <location>
        <begin position="598"/>
        <end position="1348"/>
    </location>
</feature>
<gene>
    <name evidence="6" type="ORF">HYG79_13515</name>
</gene>
<sequence>MKNSTRFIPQNQFYIILGVVLFFLNSIQAQVFPTFSQADGPALLPGSPPTETIGAKYIYQNIASSTDGYIVDAIVTIVDISDSSVEGVDTVLGVDDRFEPLTNTSAPDGYVEWEVQFVLDGSVTNATDTGITAYLESFTMEAIDVDGFEYFEAIVTNSYTLEDTSSATPTDLVPSANGAYTRFQSDADFAAGISEANTQYVVRINYENISILNFRNGSSVDSNDRQNSISFLGEVTFDLEDTTVLNVPPVVLDNTGNFISQGATFATNVLNGSSDADGNLVVDTVVLIDPNNVYNQGSVGNPLILPGIGTYTVDATGNVSFTSEPNYLGKADIVFTVKDDLGVSSNRGMLELSIGTDSDNDGIDDVTDLDDDNDGIPDVLEDNNCAIASKIETNQVFFEDFGVGPDIIRNTLVEAALGTNGNPHVFDATNPQDGFYAVTTSSAQTQFFIRTEANSTVADGDADGDTNGRYLAININSPNFVDLPFYRQDDQPVEIGRDYRFRIDLAGLCNGCSQVPDFRLVVLDANGNELASQTSTTLGIQNDDNWQRLIVDFTATTSTVDILINNFQPLGNNGNDVGIDNVVLATLDCDFDGDGIANSRDLDSDNDGIADVIEAGGTDDNNDGLADDTDGDTTNNNGIPSTAGAGLNPINSDSDDLNDIVDIDSDDDGIPDNVEAQPTDTYLGPSGAGTGMTDANTNGVDDNYENGTNIGIVPENTDGDDDPDYIDEDSDNDTITDVEEGGRGTLQGTDEDDDGLDDGFEGAETNDPDDVNDEIDAPTTLPDTQLPGDDVDYRQDVPDSDGDGIFDDVDLDDDNDGIPDTEEPGGDTDGDGVPDRLDLDSDNDGIPDIIEAGGIDNDGDGRVDGFTDDNDDGLDDTVANTPLPNPDSDGDGINDVLDLDSDNDGIPDITEAGGVDTDGDGRIDTFTDEDNDGLDDSVDPNGPTTPGTPLENPDTDGDGIPDRLDLDSDNDGIPDIIEAGGTDTDGDGQINYATPGDPTTLADADADGLADSVDTDDNTTPTPLDGPGTVLPKEDTDGDGIPNYLDLDSDNDGITDVLEAGGTDDNGDGIIDNFTDTDGNGLDDTAEIIPLPIPDSDGDGVDNILDLDSDNDGIPDIIEAGGTDTDGDGQLDYPTPGDPSTMLDTDDDGLADEVDPDNNTTSAVDDGPGTALNDPDQDGDGVVNRLDLDSDNDGIPDVLEAGGNDPDGDGRIGTGPITDPDSNGLSNIVDVPNGGTVLPIINTDSDSVPDFLDVDSDNDGITDAEEAFSGSGPGDPDNDGQIGTGNPTVGTNGWPDVTDPNDGGTLPPFTNSDADTIPNYLDLDSDGDGLPDTFEGNFEVIDGDNDGVVGTGIPVDTDGDGLADTNDPDSPDNILGGFGFNQDRDGDGVPNYLDIDIDNDGIIDNSEGQSTTDYIAPSGTDTDNDGIDDAYDVNNGGVGIGYTNTDGGSAPDYADVDSENDGVFDISENNVDDTIDAVLDADNDGIIDAVNFTDTDGDGLADIFDTVSGTTNPTNATNGGQTPSDQPDTDPIDGDRDWREGATQDTDQDGIPDVTDLDDDNDGILDVDEDENLDNDNNPRTNPTDSDGDGIPNYFDLDSDNDGIPDVTEAGGVDDDGNGQPGTGVLGPGDVDPVTGIPTNVGNGLSITDPDDDFDGDGRPNFLDLDSDNDGIFDVVEAGGTDPDGNGELGSGTTNDSDADGLADAIDPFDNRDGDANTPLGGTPLPIPNSDENANDGPDYLDIDADDDGIPDNVEAQATNSYIVPSGTINDVGADTNYPNGLTPEDSDNDTIPDYLDTDSDNDSFTDVDEANQGTFTGTDADGDGLDDGFDDTPGNDINNDLDTGADGTDNIDNPSTPEVDFRESPLDNDEDGIPDIVDVDDDNDGISDLDESNGVDPSADTDGDGAPNYLDDEPNNPAIGDVNGNVEPDFDFDGDGIPNHFDLDSDNDGILDVTESGNEILDTNNDGVIDSNDGGFVDANTDGQSDDASSTTPPNSDTNLNDGPDFLDIDADDDGIPDNVEAQTTADYVAPTGTVDENGVDTNYAGGLSPVNTDTTDEPDYLDTDSDNDTVDDVEEAGQGTFTGTDADGDGLDDGFDDTSGNDVNNDLDTGANGTDNDDDSSTPEVDFRESPDSDGDGIADSQEVLDGTDPNDDCDSVGGTPLGTSDCDEDGLTNDEELTGVDDPSTPADPEGITTDPNNPDSDGDGINDSQEAVDGTDPNNDCDSVNGTPLGTSDCDNDGLTNDEENTLGTDPDIADSDGDGINDGQEVSDNTDPLDGCSSIDGTPPAGLSCDIEIENDLVTPGIDDGVFRIANIDLFPDNTVEIYNRWGVKVFETRGYDNNSNAFRGISNGRATIQQNDELPVGVYFYIVQYVNNGESKSRSGYLYVNR</sequence>
<keyword evidence="7" id="KW-1185">Reference proteome</keyword>
<feature type="compositionally biased region" description="Polar residues" evidence="5">
    <location>
        <begin position="693"/>
        <end position="709"/>
    </location>
</feature>
<feature type="compositionally biased region" description="Polar residues" evidence="5">
    <location>
        <begin position="1956"/>
        <end position="1967"/>
    </location>
</feature>
<dbReference type="KEGG" id="cagg:HYG79_13515"/>
<feature type="compositionally biased region" description="Acidic residues" evidence="5">
    <location>
        <begin position="926"/>
        <end position="938"/>
    </location>
</feature>
<feature type="compositionally biased region" description="Acidic residues" evidence="5">
    <location>
        <begin position="620"/>
        <end position="631"/>
    </location>
</feature>
<feature type="compositionally biased region" description="Acidic residues" evidence="5">
    <location>
        <begin position="2006"/>
        <end position="2017"/>
    </location>
</feature>
<feature type="region of interest" description="Disordered" evidence="5">
    <location>
        <begin position="1504"/>
        <end position="2286"/>
    </location>
</feature>
<feature type="compositionally biased region" description="Acidic residues" evidence="5">
    <location>
        <begin position="653"/>
        <end position="670"/>
    </location>
</feature>
<feature type="compositionally biased region" description="Basic and acidic residues" evidence="5">
    <location>
        <begin position="1533"/>
        <end position="1542"/>
    </location>
</feature>
<feature type="compositionally biased region" description="Low complexity" evidence="5">
    <location>
        <begin position="1018"/>
        <end position="1031"/>
    </location>
</feature>
<feature type="compositionally biased region" description="Acidic residues" evidence="5">
    <location>
        <begin position="2238"/>
        <end position="2249"/>
    </location>
</feature>
<feature type="compositionally biased region" description="Low complexity" evidence="5">
    <location>
        <begin position="2099"/>
        <end position="2116"/>
    </location>
</feature>
<keyword evidence="4" id="KW-0106">Calcium</keyword>
<feature type="compositionally biased region" description="Acidic residues" evidence="5">
    <location>
        <begin position="1252"/>
        <end position="1266"/>
    </location>
</feature>
<keyword evidence="3" id="KW-0732">Signal</keyword>
<dbReference type="RefSeq" id="WP_179242602.1">
    <property type="nucleotide sequence ID" value="NZ_CP058595.1"/>
</dbReference>
<feature type="compositionally biased region" description="Acidic residues" evidence="5">
    <location>
        <begin position="866"/>
        <end position="875"/>
    </location>
</feature>
<feature type="compositionally biased region" description="Acidic residues" evidence="5">
    <location>
        <begin position="1867"/>
        <end position="1904"/>
    </location>
</feature>
<dbReference type="Proteomes" id="UP000509302">
    <property type="component" value="Chromosome"/>
</dbReference>
<organism evidence="6 7">
    <name type="scientific">Costertonia aggregata</name>
    <dbReference type="NCBI Taxonomy" id="343403"/>
    <lineage>
        <taxon>Bacteria</taxon>
        <taxon>Pseudomonadati</taxon>
        <taxon>Bacteroidota</taxon>
        <taxon>Flavobacteriia</taxon>
        <taxon>Flavobacteriales</taxon>
        <taxon>Flavobacteriaceae</taxon>
        <taxon>Costertonia</taxon>
    </lineage>
</organism>
<feature type="compositionally biased region" description="Polar residues" evidence="5">
    <location>
        <begin position="1982"/>
        <end position="2002"/>
    </location>
</feature>
<protein>
    <submittedName>
        <fullName evidence="6">Gliding motility-associated C-terminal domain-containing protein</fullName>
    </submittedName>
</protein>
<dbReference type="InterPro" id="IPR059100">
    <property type="entry name" value="TSP3_bac"/>
</dbReference>
<feature type="compositionally biased region" description="Polar residues" evidence="5">
    <location>
        <begin position="1637"/>
        <end position="1646"/>
    </location>
</feature>
<dbReference type="Pfam" id="PF18884">
    <property type="entry name" value="TSP3_bac"/>
    <property type="match status" value="5"/>
</dbReference>
<feature type="compositionally biased region" description="Acidic residues" evidence="5">
    <location>
        <begin position="1739"/>
        <end position="1750"/>
    </location>
</feature>
<accession>A0A7H9ASJ3</accession>
<dbReference type="PANTHER" id="PTHR10199:SF119">
    <property type="entry name" value="RE20510P"/>
    <property type="match status" value="1"/>
</dbReference>
<evidence type="ECO:0000256" key="1">
    <source>
        <dbReference type="ARBA" id="ARBA00004613"/>
    </source>
</evidence>
<feature type="compositionally biased region" description="Acidic residues" evidence="5">
    <location>
        <begin position="1546"/>
        <end position="1574"/>
    </location>
</feature>
<dbReference type="PANTHER" id="PTHR10199">
    <property type="entry name" value="THROMBOSPONDIN"/>
    <property type="match status" value="1"/>
</dbReference>
<reference evidence="6 7" key="1">
    <citation type="journal article" date="2006" name="Int. J. Syst. Evol. Microbiol.">
        <title>Costertonia aggregata gen. nov., sp. nov., a mesophilic marine bacterium of the family Flavobacteriaceae, isolated from a mature biofilm.</title>
        <authorList>
            <person name="Kwon K.K."/>
            <person name="Lee Y.K."/>
            <person name="Lee H.K."/>
        </authorList>
    </citation>
    <scope>NUCLEOTIDE SEQUENCE [LARGE SCALE GENOMIC DNA]</scope>
    <source>
        <strain evidence="6 7">KCCM 42265</strain>
    </source>
</reference>
<feature type="compositionally biased region" description="Acidic residues" evidence="5">
    <location>
        <begin position="798"/>
        <end position="832"/>
    </location>
</feature>
<evidence type="ECO:0000256" key="2">
    <source>
        <dbReference type="ARBA" id="ARBA00022525"/>
    </source>
</evidence>
<feature type="compositionally biased region" description="Acidic residues" evidence="5">
    <location>
        <begin position="749"/>
        <end position="776"/>
    </location>
</feature>
<evidence type="ECO:0000313" key="7">
    <source>
        <dbReference type="Proteomes" id="UP000509302"/>
    </source>
</evidence>
<feature type="compositionally biased region" description="Acidic residues" evidence="5">
    <location>
        <begin position="2056"/>
        <end position="2077"/>
    </location>
</feature>
<feature type="compositionally biased region" description="Acidic residues" evidence="5">
    <location>
        <begin position="888"/>
        <end position="905"/>
    </location>
</feature>
<keyword evidence="2" id="KW-0964">Secreted</keyword>
<feature type="compositionally biased region" description="Acidic residues" evidence="5">
    <location>
        <begin position="1144"/>
        <end position="1156"/>
    </location>
</feature>
<dbReference type="Pfam" id="PF13585">
    <property type="entry name" value="CHU_C"/>
    <property type="match status" value="1"/>
</dbReference>
<evidence type="ECO:0000256" key="4">
    <source>
        <dbReference type="ARBA" id="ARBA00022837"/>
    </source>
</evidence>
<proteinExistence type="predicted"/>
<dbReference type="SUPFAM" id="SSF103647">
    <property type="entry name" value="TSP type-3 repeat"/>
    <property type="match status" value="1"/>
</dbReference>
<feature type="compositionally biased region" description="Low complexity" evidence="5">
    <location>
        <begin position="993"/>
        <end position="1003"/>
    </location>
</feature>
<feature type="compositionally biased region" description="Low complexity" evidence="5">
    <location>
        <begin position="1575"/>
        <end position="1585"/>
    </location>
</feature>
<dbReference type="Gene3D" id="4.10.1080.10">
    <property type="entry name" value="TSP type-3 repeat"/>
    <property type="match status" value="4"/>
</dbReference>
<dbReference type="EMBL" id="CP058595">
    <property type="protein sequence ID" value="QLG46322.1"/>
    <property type="molecule type" value="Genomic_DNA"/>
</dbReference>
<feature type="compositionally biased region" description="Polar residues" evidence="5">
    <location>
        <begin position="2220"/>
        <end position="2234"/>
    </location>
</feature>
<feature type="compositionally biased region" description="Acidic residues" evidence="5">
    <location>
        <begin position="1096"/>
        <end position="1113"/>
    </location>
</feature>
<name>A0A7H9ASJ3_9FLAO</name>
<feature type="compositionally biased region" description="Acidic residues" evidence="5">
    <location>
        <begin position="1785"/>
        <end position="1810"/>
    </location>
</feature>
<feature type="region of interest" description="Disordered" evidence="5">
    <location>
        <begin position="1407"/>
        <end position="1426"/>
    </location>
</feature>
<feature type="compositionally biased region" description="Low complexity" evidence="5">
    <location>
        <begin position="1509"/>
        <end position="1522"/>
    </location>
</feature>
<feature type="compositionally biased region" description="Acidic residues" evidence="5">
    <location>
        <begin position="2168"/>
        <end position="2182"/>
    </location>
</feature>
<feature type="compositionally biased region" description="Polar residues" evidence="5">
    <location>
        <begin position="1756"/>
        <end position="1769"/>
    </location>
</feature>
<evidence type="ECO:0000313" key="6">
    <source>
        <dbReference type="EMBL" id="QLG46322.1"/>
    </source>
</evidence>
<dbReference type="InterPro" id="IPR028974">
    <property type="entry name" value="TSP_type-3_rpt"/>
</dbReference>
<feature type="compositionally biased region" description="Acidic residues" evidence="5">
    <location>
        <begin position="717"/>
        <end position="739"/>
    </location>
</feature>
<feature type="compositionally biased region" description="Acidic residues" evidence="5">
    <location>
        <begin position="1004"/>
        <end position="1017"/>
    </location>
</feature>
<evidence type="ECO:0000256" key="5">
    <source>
        <dbReference type="SAM" id="MobiDB-lite"/>
    </source>
</evidence>
<dbReference type="GO" id="GO:0005509">
    <property type="term" value="F:calcium ion binding"/>
    <property type="evidence" value="ECO:0007669"/>
    <property type="project" value="InterPro"/>
</dbReference>
<evidence type="ECO:0000256" key="3">
    <source>
        <dbReference type="ARBA" id="ARBA00022729"/>
    </source>
</evidence>
<comment type="subcellular location">
    <subcellularLocation>
        <location evidence="1">Secreted</location>
    </subcellularLocation>
</comment>
<feature type="compositionally biased region" description="Acidic residues" evidence="5">
    <location>
        <begin position="1821"/>
        <end position="1831"/>
    </location>
</feature>